<reference evidence="4" key="1">
    <citation type="submission" date="2025-08" db="UniProtKB">
        <authorList>
            <consortium name="RefSeq"/>
        </authorList>
    </citation>
    <scope>IDENTIFICATION</scope>
    <source>
        <tissue evidence="4">Whole body pupa</tissue>
    </source>
</reference>
<dbReference type="Proteomes" id="UP000092443">
    <property type="component" value="Unplaced"/>
</dbReference>
<dbReference type="PANTHER" id="PTHR11920">
    <property type="entry name" value="GUANYLYL CYCLASE"/>
    <property type="match status" value="1"/>
</dbReference>
<accession>A0A9C6DVA9</accession>
<dbReference type="InterPro" id="IPR011009">
    <property type="entry name" value="Kinase-like_dom_sf"/>
</dbReference>
<evidence type="ECO:0000256" key="1">
    <source>
        <dbReference type="ARBA" id="ARBA00022741"/>
    </source>
</evidence>
<dbReference type="PANTHER" id="PTHR11920:SF494">
    <property type="entry name" value="ATRIAL NATRIURETIC PEPTIDE RECEPTOR 2"/>
    <property type="match status" value="1"/>
</dbReference>
<sequence length="114" mass="13208">MSFHSITDKLLETKDIIVRPLMLELKRMKEDLQDDHLGSFQQSEQFQLDWMFKLSLKHGTVGGMQFLHNSDIKSHGYLKLSNCVVDSTINAAEMSRIATVMLLAYEVKEEKNYK</sequence>
<evidence type="ECO:0000313" key="3">
    <source>
        <dbReference type="Proteomes" id="UP000092443"/>
    </source>
</evidence>
<keyword evidence="3" id="KW-1185">Reference proteome</keyword>
<dbReference type="InterPro" id="IPR050401">
    <property type="entry name" value="Cyclic_nucleotide_synthase"/>
</dbReference>
<dbReference type="GO" id="GO:0004383">
    <property type="term" value="F:guanylate cyclase activity"/>
    <property type="evidence" value="ECO:0007669"/>
    <property type="project" value="TreeGrafter"/>
</dbReference>
<dbReference type="RefSeq" id="XP_037892668.1">
    <property type="nucleotide sequence ID" value="XM_038036740.1"/>
</dbReference>
<dbReference type="GO" id="GO:0000166">
    <property type="term" value="F:nucleotide binding"/>
    <property type="evidence" value="ECO:0007669"/>
    <property type="project" value="UniProtKB-KW"/>
</dbReference>
<organism evidence="3 4">
    <name type="scientific">Glossina fuscipes</name>
    <dbReference type="NCBI Taxonomy" id="7396"/>
    <lineage>
        <taxon>Eukaryota</taxon>
        <taxon>Metazoa</taxon>
        <taxon>Ecdysozoa</taxon>
        <taxon>Arthropoda</taxon>
        <taxon>Hexapoda</taxon>
        <taxon>Insecta</taxon>
        <taxon>Pterygota</taxon>
        <taxon>Neoptera</taxon>
        <taxon>Endopterygota</taxon>
        <taxon>Diptera</taxon>
        <taxon>Brachycera</taxon>
        <taxon>Muscomorpha</taxon>
        <taxon>Hippoboscoidea</taxon>
        <taxon>Glossinidae</taxon>
        <taxon>Glossina</taxon>
    </lineage>
</organism>
<evidence type="ECO:0000256" key="2">
    <source>
        <dbReference type="ARBA" id="ARBA00023239"/>
    </source>
</evidence>
<gene>
    <name evidence="4" type="primary">LOC119639399</name>
</gene>
<dbReference type="GO" id="GO:0007168">
    <property type="term" value="P:receptor guanylyl cyclase signaling pathway"/>
    <property type="evidence" value="ECO:0007669"/>
    <property type="project" value="TreeGrafter"/>
</dbReference>
<dbReference type="GeneID" id="119639399"/>
<dbReference type="KEGG" id="gfs:119639399"/>
<dbReference type="GO" id="GO:0004016">
    <property type="term" value="F:adenylate cyclase activity"/>
    <property type="evidence" value="ECO:0007669"/>
    <property type="project" value="TreeGrafter"/>
</dbReference>
<protein>
    <submittedName>
        <fullName evidence="4">Atrial natriuretic peptide receptor 2-like</fullName>
    </submittedName>
</protein>
<keyword evidence="2" id="KW-0456">Lyase</keyword>
<evidence type="ECO:0000313" key="4">
    <source>
        <dbReference type="RefSeq" id="XP_037892668.1"/>
    </source>
</evidence>
<dbReference type="GO" id="GO:0005886">
    <property type="term" value="C:plasma membrane"/>
    <property type="evidence" value="ECO:0007669"/>
    <property type="project" value="TreeGrafter"/>
</dbReference>
<keyword evidence="1" id="KW-0547">Nucleotide-binding</keyword>
<proteinExistence type="predicted"/>
<dbReference type="SUPFAM" id="SSF56112">
    <property type="entry name" value="Protein kinase-like (PK-like)"/>
    <property type="match status" value="1"/>
</dbReference>
<dbReference type="AlphaFoldDB" id="A0A9C6DVA9"/>
<name>A0A9C6DVA9_9MUSC</name>
<dbReference type="Gene3D" id="1.10.510.10">
    <property type="entry name" value="Transferase(Phosphotransferase) domain 1"/>
    <property type="match status" value="1"/>
</dbReference>
<dbReference type="GO" id="GO:0001653">
    <property type="term" value="F:peptide receptor activity"/>
    <property type="evidence" value="ECO:0007669"/>
    <property type="project" value="TreeGrafter"/>
</dbReference>